<evidence type="ECO:0000256" key="3">
    <source>
        <dbReference type="ARBA" id="ARBA00022927"/>
    </source>
</evidence>
<dbReference type="AlphaFoldDB" id="A0A669DQZ4"/>
<evidence type="ECO:0000256" key="2">
    <source>
        <dbReference type="ARBA" id="ARBA00022448"/>
    </source>
</evidence>
<evidence type="ECO:0000313" key="5">
    <source>
        <dbReference type="Ensembl" id="ENSONIP00000063270.1"/>
    </source>
</evidence>
<dbReference type="GeneTree" id="ENSGT00940000154632"/>
<dbReference type="PIRSF" id="PIRSF036924">
    <property type="entry name" value="Snx5_Snx6"/>
    <property type="match status" value="1"/>
</dbReference>
<reference evidence="5" key="2">
    <citation type="submission" date="2025-08" db="UniProtKB">
        <authorList>
            <consortium name="Ensembl"/>
        </authorList>
    </citation>
    <scope>IDENTIFICATION</scope>
</reference>
<dbReference type="Gene3D" id="3.30.1520.10">
    <property type="entry name" value="Phox-like domain"/>
    <property type="match status" value="1"/>
</dbReference>
<feature type="domain" description="PX" evidence="4">
    <location>
        <begin position="1"/>
        <end position="161"/>
    </location>
</feature>
<evidence type="ECO:0000259" key="4">
    <source>
        <dbReference type="PROSITE" id="PS50195"/>
    </source>
</evidence>
<accession>A0A669DQZ4</accession>
<dbReference type="InterPro" id="IPR001683">
    <property type="entry name" value="PX_dom"/>
</dbReference>
<comment type="similarity">
    <text evidence="1">Belongs to the sorting nexin family.</text>
</comment>
<dbReference type="Proteomes" id="UP000005207">
    <property type="component" value="Linkage group LG13"/>
</dbReference>
<reference evidence="6" key="1">
    <citation type="submission" date="2012-01" db="EMBL/GenBank/DDBJ databases">
        <title>The Genome Sequence of Oreochromis niloticus (Nile Tilapia).</title>
        <authorList>
            <consortium name="Broad Institute Genome Assembly Team"/>
            <consortium name="Broad Institute Sequencing Platform"/>
            <person name="Di Palma F."/>
            <person name="Johnson J."/>
            <person name="Lander E.S."/>
            <person name="Lindblad-Toh K."/>
        </authorList>
    </citation>
    <scope>NUCLEOTIDE SEQUENCE [LARGE SCALE GENOMIC DNA]</scope>
</reference>
<evidence type="ECO:0000256" key="1">
    <source>
        <dbReference type="ARBA" id="ARBA00010883"/>
    </source>
</evidence>
<dbReference type="GO" id="GO:0015031">
    <property type="term" value="P:protein transport"/>
    <property type="evidence" value="ECO:0007669"/>
    <property type="project" value="UniProtKB-KW"/>
</dbReference>
<proteinExistence type="inferred from homology"/>
<dbReference type="SUPFAM" id="SSF64268">
    <property type="entry name" value="PX domain"/>
    <property type="match status" value="1"/>
</dbReference>
<dbReference type="Ensembl" id="ENSONIT00000084418.1">
    <property type="protein sequence ID" value="ENSONIP00000063270.1"/>
    <property type="gene ID" value="ENSONIG00000010013.2"/>
</dbReference>
<dbReference type="GO" id="GO:0034452">
    <property type="term" value="F:dynactin binding"/>
    <property type="evidence" value="ECO:0007669"/>
    <property type="project" value="TreeGrafter"/>
</dbReference>
<keyword evidence="2" id="KW-0813">Transport</keyword>
<dbReference type="GO" id="GO:0042147">
    <property type="term" value="P:retrograde transport, endosome to Golgi"/>
    <property type="evidence" value="ECO:0007669"/>
    <property type="project" value="TreeGrafter"/>
</dbReference>
<protein>
    <submittedName>
        <fullName evidence="5">Sorting nexin 5</fullName>
    </submittedName>
</protein>
<keyword evidence="3" id="KW-0653">Protein transport</keyword>
<dbReference type="Pfam" id="PF09325">
    <property type="entry name" value="Vps5"/>
    <property type="match status" value="1"/>
</dbReference>
<dbReference type="SUPFAM" id="SSF103657">
    <property type="entry name" value="BAR/IMD domain-like"/>
    <property type="match status" value="1"/>
</dbReference>
<reference evidence="5" key="3">
    <citation type="submission" date="2025-09" db="UniProtKB">
        <authorList>
            <consortium name="Ensembl"/>
        </authorList>
    </citation>
    <scope>IDENTIFICATION</scope>
</reference>
<dbReference type="GO" id="GO:0005829">
    <property type="term" value="C:cytosol"/>
    <property type="evidence" value="ECO:0007669"/>
    <property type="project" value="GOC"/>
</dbReference>
<dbReference type="PANTHER" id="PTHR45850:SF5">
    <property type="entry name" value="SORTING NEXIN-5"/>
    <property type="match status" value="1"/>
</dbReference>
<dbReference type="Gene3D" id="1.20.1270.60">
    <property type="entry name" value="Arfaptin homology (AH) domain/BAR domain"/>
    <property type="match status" value="1"/>
</dbReference>
<dbReference type="FunFam" id="1.20.1270.60:FF:000008">
    <property type="entry name" value="Sorting nexin"/>
    <property type="match status" value="1"/>
</dbReference>
<dbReference type="GO" id="GO:0006907">
    <property type="term" value="P:pinocytosis"/>
    <property type="evidence" value="ECO:0007669"/>
    <property type="project" value="TreeGrafter"/>
</dbReference>
<dbReference type="InterPro" id="IPR036871">
    <property type="entry name" value="PX_dom_sf"/>
</dbReference>
<dbReference type="FunFam" id="3.30.1520.10:FF:000001">
    <property type="entry name" value="Sorting nexin"/>
    <property type="match status" value="1"/>
</dbReference>
<dbReference type="PANTHER" id="PTHR45850">
    <property type="entry name" value="SORTING NEXIN FAMILY MEMBER"/>
    <property type="match status" value="1"/>
</dbReference>
<dbReference type="GO" id="GO:0035091">
    <property type="term" value="F:phosphatidylinositol binding"/>
    <property type="evidence" value="ECO:0007669"/>
    <property type="project" value="InterPro"/>
</dbReference>
<dbReference type="InterPro" id="IPR014637">
    <property type="entry name" value="SNX5/SNX6/SNX32"/>
</dbReference>
<organism evidence="5 6">
    <name type="scientific">Oreochromis niloticus</name>
    <name type="common">Nile tilapia</name>
    <name type="synonym">Tilapia nilotica</name>
    <dbReference type="NCBI Taxonomy" id="8128"/>
    <lineage>
        <taxon>Eukaryota</taxon>
        <taxon>Metazoa</taxon>
        <taxon>Chordata</taxon>
        <taxon>Craniata</taxon>
        <taxon>Vertebrata</taxon>
        <taxon>Euteleostomi</taxon>
        <taxon>Actinopterygii</taxon>
        <taxon>Neopterygii</taxon>
        <taxon>Teleostei</taxon>
        <taxon>Neoteleostei</taxon>
        <taxon>Acanthomorphata</taxon>
        <taxon>Ovalentaria</taxon>
        <taxon>Cichlomorphae</taxon>
        <taxon>Cichliformes</taxon>
        <taxon>Cichlidae</taxon>
        <taxon>African cichlids</taxon>
        <taxon>Pseudocrenilabrinae</taxon>
        <taxon>Oreochromini</taxon>
        <taxon>Oreochromis</taxon>
    </lineage>
</organism>
<dbReference type="GO" id="GO:0005768">
    <property type="term" value="C:endosome"/>
    <property type="evidence" value="ECO:0007669"/>
    <property type="project" value="TreeGrafter"/>
</dbReference>
<dbReference type="InterPro" id="IPR015404">
    <property type="entry name" value="Vps5_C"/>
</dbReference>
<evidence type="ECO:0000313" key="6">
    <source>
        <dbReference type="Proteomes" id="UP000005207"/>
    </source>
</evidence>
<keyword evidence="6" id="KW-1185">Reference proteome</keyword>
<sequence>MMAFSSLRSVSVDLNHDASLLIDIPDALCERDKVKFTVHTKTTLSSFQKPDFSVPRQHEDFIWLHDTLVETEDYAGLIIPPAPPKPDFDSPREKMHKLGEGEATMTKEEYTKMKQELEAEYLAVFKKTVQVHEIFLQRLSSHPVLSKDRNFQIFLEYDQDLSVRRKNAKEMFGGFFKNMVKSADEVLISGVKEVDDFFEQEKTFLLDYYSKIKDSTAKAEKMTRAHKNIADDYIHISATLNSLAADDMTANKNLNIILSLQKVEGRVASDQDLKLTELLRYYMRDIQAAKDLLYRRARALADYENSNKALDKARLKSKDIPQAEEHQRQCLQKFDKLSESGKKELTSFKGRRVVAFRKNFIEMAELEIKHAKNSVTLLQGCIELLKSN</sequence>
<name>A0A669DQZ4_ORENI</name>
<dbReference type="PROSITE" id="PS50195">
    <property type="entry name" value="PX"/>
    <property type="match status" value="1"/>
</dbReference>
<dbReference type="Pfam" id="PF00787">
    <property type="entry name" value="PX"/>
    <property type="match status" value="1"/>
</dbReference>
<gene>
    <name evidence="5" type="primary">SNX5</name>
    <name evidence="5" type="synonym">snx5</name>
</gene>
<dbReference type="InterPro" id="IPR027267">
    <property type="entry name" value="AH/BAR_dom_sf"/>
</dbReference>